<evidence type="ECO:0000313" key="2">
    <source>
        <dbReference type="Proteomes" id="UP001190700"/>
    </source>
</evidence>
<keyword evidence="2" id="KW-1185">Reference proteome</keyword>
<sequence length="236" mass="26077">MAFKTVEKVLPLVQWEKVILHRQKAKRYCFSTDASMGEGMRGVLDGRYFSVPWNCLLEQPQLPCYPFQKGVLEARTIGSQELVALWWVAVLGGERLVGLTAVPVYVATKDKVGAVPFSRGKLADVQRDFFIQRERLTLQRQGRDFPGAALGDDPAVAFLRALPGVFNQGADKLVQHLGVLQAECYAANTYASFSTAIRSLDEVLTAWVAHIVEHKELKAATATHYIGDCGARAVRA</sequence>
<protein>
    <submittedName>
        <fullName evidence="1">Uncharacterized protein</fullName>
    </submittedName>
</protein>
<dbReference type="EMBL" id="LGRX02004721">
    <property type="protein sequence ID" value="KAK3279690.1"/>
    <property type="molecule type" value="Genomic_DNA"/>
</dbReference>
<evidence type="ECO:0000313" key="1">
    <source>
        <dbReference type="EMBL" id="KAK3279690.1"/>
    </source>
</evidence>
<organism evidence="1 2">
    <name type="scientific">Cymbomonas tetramitiformis</name>
    <dbReference type="NCBI Taxonomy" id="36881"/>
    <lineage>
        <taxon>Eukaryota</taxon>
        <taxon>Viridiplantae</taxon>
        <taxon>Chlorophyta</taxon>
        <taxon>Pyramimonadophyceae</taxon>
        <taxon>Pyramimonadales</taxon>
        <taxon>Pyramimonadaceae</taxon>
        <taxon>Cymbomonas</taxon>
    </lineage>
</organism>
<dbReference type="Proteomes" id="UP001190700">
    <property type="component" value="Unassembled WGS sequence"/>
</dbReference>
<accession>A0AAE0GKM4</accession>
<dbReference type="AlphaFoldDB" id="A0AAE0GKM4"/>
<proteinExistence type="predicted"/>
<reference evidence="1 2" key="1">
    <citation type="journal article" date="2015" name="Genome Biol. Evol.">
        <title>Comparative Genomics of a Bacterivorous Green Alga Reveals Evolutionary Causalities and Consequences of Phago-Mixotrophic Mode of Nutrition.</title>
        <authorList>
            <person name="Burns J.A."/>
            <person name="Paasch A."/>
            <person name="Narechania A."/>
            <person name="Kim E."/>
        </authorList>
    </citation>
    <scope>NUCLEOTIDE SEQUENCE [LARGE SCALE GENOMIC DNA]</scope>
    <source>
        <strain evidence="1 2">PLY_AMNH</strain>
    </source>
</reference>
<comment type="caution">
    <text evidence="1">The sequence shown here is derived from an EMBL/GenBank/DDBJ whole genome shotgun (WGS) entry which is preliminary data.</text>
</comment>
<name>A0AAE0GKM4_9CHLO</name>
<gene>
    <name evidence="1" type="ORF">CYMTET_12440</name>
</gene>